<keyword evidence="3 7" id="KW-0228">DNA excision</keyword>
<dbReference type="SUPFAM" id="SSF82771">
    <property type="entry name" value="GIY-YIG endonuclease"/>
    <property type="match status" value="1"/>
</dbReference>
<evidence type="ECO:0000256" key="1">
    <source>
        <dbReference type="ARBA" id="ARBA00022490"/>
    </source>
</evidence>
<sequence>MTETDSPSTTRPATEPDSAGLPADEAFEHIALQPVDETADGEARVGADLIADVVKRLPNAPGVYRMLDDKGDVLYVGKARSLKKRVANYARPVGLAARTLTMIANTRAMEFVTTRTETEALLLEANLIKRLRPRFNVLLRDDKSFPYILITGDHEAPQIVKHRGARSRKGAYFGPFASAGAVDRTINALQKAFLLRSCTDSVYESRSRPCLLFQIKRCSGPCTGEIDAQSYKTLVDEARTFLAGKSKAVRADLATEMEQAAERLDFEQAARYRDRLAALSHIQSHQGINPQGIEEADVFAVHQEGGQSCIQVFFFRTGQNWGNRAYFPKADAHWSSAEVLESFLAQFYDDKPCPRMILTSEALPEEGLLSAALSERAGHKVTVTRPQRGTKRELADHARQNAKEALGRKMAESASQATLLKGVAETFELPAPPRRIEVYDNSHIMGTNAVGGMIVAGPEGFAKAHYRKFNIKSEDVTPGDDLGMMREVLERRFKRLLKEAGPKGERDPEEEGIGPWPDLVLIDGGATQLAVANEVLAELGIEDLALVGVAKGVDREAGREEFHRPGKAPFRLPPRDPVLYYIQRLRDEAHRFAIGTHRAKRSKEIAANPLDEIPGVGAARKRALLRHFGTAKAVSKAGVDDLTAVEGISEAMAKSIYSHFHDRAN</sequence>
<dbReference type="SMART" id="SM00465">
    <property type="entry name" value="GIYc"/>
    <property type="match status" value="1"/>
</dbReference>
<keyword evidence="1 7" id="KW-0963">Cytoplasm</keyword>
<dbReference type="InterPro" id="IPR001162">
    <property type="entry name" value="UvrC_RNase_H_dom"/>
</dbReference>
<dbReference type="Gene3D" id="1.10.150.20">
    <property type="entry name" value="5' to 3' exonuclease, C-terminal subdomain"/>
    <property type="match status" value="1"/>
</dbReference>
<keyword evidence="2 7" id="KW-0227">DNA damage</keyword>
<dbReference type="InterPro" id="IPR038476">
    <property type="entry name" value="UvrC_RNase_H_dom_sf"/>
</dbReference>
<evidence type="ECO:0000256" key="8">
    <source>
        <dbReference type="SAM" id="MobiDB-lite"/>
    </source>
</evidence>
<dbReference type="Pfam" id="PF22920">
    <property type="entry name" value="UvrC_RNaseH"/>
    <property type="match status" value="1"/>
</dbReference>
<comment type="subcellular location">
    <subcellularLocation>
        <location evidence="7">Cytoplasm</location>
    </subcellularLocation>
</comment>
<dbReference type="PROSITE" id="PS50164">
    <property type="entry name" value="GIY_YIG"/>
    <property type="match status" value="1"/>
</dbReference>
<dbReference type="GO" id="GO:0009380">
    <property type="term" value="C:excinuclease repair complex"/>
    <property type="evidence" value="ECO:0007669"/>
    <property type="project" value="InterPro"/>
</dbReference>
<dbReference type="SMART" id="SM00278">
    <property type="entry name" value="HhH1"/>
    <property type="match status" value="2"/>
</dbReference>
<dbReference type="SUPFAM" id="SSF47781">
    <property type="entry name" value="RuvA domain 2-like"/>
    <property type="match status" value="1"/>
</dbReference>
<dbReference type="PANTHER" id="PTHR30562:SF1">
    <property type="entry name" value="UVRABC SYSTEM PROTEIN C"/>
    <property type="match status" value="1"/>
</dbReference>
<name>A0AAE3VRD7_9HYPH</name>
<evidence type="ECO:0000256" key="6">
    <source>
        <dbReference type="ARBA" id="ARBA00023236"/>
    </source>
</evidence>
<organism evidence="12 13">
    <name type="scientific">Amorphus orientalis</name>
    <dbReference type="NCBI Taxonomy" id="649198"/>
    <lineage>
        <taxon>Bacteria</taxon>
        <taxon>Pseudomonadati</taxon>
        <taxon>Pseudomonadota</taxon>
        <taxon>Alphaproteobacteria</taxon>
        <taxon>Hyphomicrobiales</taxon>
        <taxon>Amorphaceae</taxon>
        <taxon>Amorphus</taxon>
    </lineage>
</organism>
<dbReference type="InterPro" id="IPR047296">
    <property type="entry name" value="GIY-YIG_UvrC_Cho"/>
</dbReference>
<comment type="similarity">
    <text evidence="7">Belongs to the UvrC family.</text>
</comment>
<dbReference type="CDD" id="cd10434">
    <property type="entry name" value="GIY-YIG_UvrC_Cho"/>
    <property type="match status" value="1"/>
</dbReference>
<gene>
    <name evidence="7" type="primary">uvrC</name>
    <name evidence="12" type="ORF">J2S73_003232</name>
</gene>
<evidence type="ECO:0000259" key="11">
    <source>
        <dbReference type="PROSITE" id="PS50165"/>
    </source>
</evidence>
<dbReference type="GO" id="GO:0005737">
    <property type="term" value="C:cytoplasm"/>
    <property type="evidence" value="ECO:0007669"/>
    <property type="project" value="UniProtKB-SubCell"/>
</dbReference>
<dbReference type="InterPro" id="IPR000305">
    <property type="entry name" value="GIY-YIG_endonuc"/>
</dbReference>
<comment type="subunit">
    <text evidence="7">Interacts with UvrB in an incision complex.</text>
</comment>
<feature type="region of interest" description="Disordered" evidence="8">
    <location>
        <begin position="1"/>
        <end position="22"/>
    </location>
</feature>
<dbReference type="PROSITE" id="PS50151">
    <property type="entry name" value="UVR"/>
    <property type="match status" value="1"/>
</dbReference>
<dbReference type="Proteomes" id="UP001229244">
    <property type="component" value="Unassembled WGS sequence"/>
</dbReference>
<evidence type="ECO:0000256" key="5">
    <source>
        <dbReference type="ARBA" id="ARBA00023204"/>
    </source>
</evidence>
<feature type="domain" description="GIY-YIG" evidence="10">
    <location>
        <begin position="59"/>
        <end position="137"/>
    </location>
</feature>
<accession>A0AAE3VRD7</accession>
<evidence type="ECO:0000256" key="7">
    <source>
        <dbReference type="HAMAP-Rule" id="MF_00203"/>
    </source>
</evidence>
<dbReference type="InterPro" id="IPR003583">
    <property type="entry name" value="Hlx-hairpin-Hlx_DNA-bd_motif"/>
</dbReference>
<dbReference type="InterPro" id="IPR036876">
    <property type="entry name" value="UVR_dom_sf"/>
</dbReference>
<dbReference type="GO" id="GO:0003677">
    <property type="term" value="F:DNA binding"/>
    <property type="evidence" value="ECO:0007669"/>
    <property type="project" value="UniProtKB-UniRule"/>
</dbReference>
<comment type="caution">
    <text evidence="12">The sequence shown here is derived from an EMBL/GenBank/DDBJ whole genome shotgun (WGS) entry which is preliminary data.</text>
</comment>
<feature type="domain" description="UvrC family homology region profile" evidence="11">
    <location>
        <begin position="298"/>
        <end position="536"/>
    </location>
</feature>
<dbReference type="Pfam" id="PF02151">
    <property type="entry name" value="UVR"/>
    <property type="match status" value="1"/>
</dbReference>
<dbReference type="RefSeq" id="WP_306886634.1">
    <property type="nucleotide sequence ID" value="NZ_JAUSUL010000003.1"/>
</dbReference>
<reference evidence="12" key="1">
    <citation type="submission" date="2023-07" db="EMBL/GenBank/DDBJ databases">
        <title>Genomic Encyclopedia of Type Strains, Phase IV (KMG-IV): sequencing the most valuable type-strain genomes for metagenomic binning, comparative biology and taxonomic classification.</title>
        <authorList>
            <person name="Goeker M."/>
        </authorList>
    </citation>
    <scope>NUCLEOTIDE SEQUENCE</scope>
    <source>
        <strain evidence="12">DSM 21202</strain>
    </source>
</reference>
<dbReference type="GO" id="GO:0006289">
    <property type="term" value="P:nucleotide-excision repair"/>
    <property type="evidence" value="ECO:0007669"/>
    <property type="project" value="UniProtKB-UniRule"/>
</dbReference>
<dbReference type="PANTHER" id="PTHR30562">
    <property type="entry name" value="UVRC/OXIDOREDUCTASE"/>
    <property type="match status" value="1"/>
</dbReference>
<dbReference type="InterPro" id="IPR010994">
    <property type="entry name" value="RuvA_2-like"/>
</dbReference>
<dbReference type="NCBIfam" id="NF001824">
    <property type="entry name" value="PRK00558.1-5"/>
    <property type="match status" value="1"/>
</dbReference>
<dbReference type="FunFam" id="3.30.420.340:FF:000001">
    <property type="entry name" value="UvrABC system protein C"/>
    <property type="match status" value="1"/>
</dbReference>
<dbReference type="GO" id="GO:0009381">
    <property type="term" value="F:excinuclease ABC activity"/>
    <property type="evidence" value="ECO:0007669"/>
    <property type="project" value="UniProtKB-UniRule"/>
</dbReference>
<dbReference type="Pfam" id="PF08459">
    <property type="entry name" value="UvrC_RNaseH_dom"/>
    <property type="match status" value="1"/>
</dbReference>
<dbReference type="InterPro" id="IPR004791">
    <property type="entry name" value="UvrC"/>
</dbReference>
<evidence type="ECO:0000256" key="3">
    <source>
        <dbReference type="ARBA" id="ARBA00022769"/>
    </source>
</evidence>
<evidence type="ECO:0000259" key="9">
    <source>
        <dbReference type="PROSITE" id="PS50151"/>
    </source>
</evidence>
<dbReference type="Pfam" id="PF14520">
    <property type="entry name" value="HHH_5"/>
    <property type="match status" value="1"/>
</dbReference>
<keyword evidence="6 7" id="KW-0742">SOS response</keyword>
<protein>
    <recommendedName>
        <fullName evidence="7">UvrABC system protein C</fullName>
        <shortName evidence="7">Protein UvrC</shortName>
    </recommendedName>
    <alternativeName>
        <fullName evidence="7">Excinuclease ABC subunit C</fullName>
    </alternativeName>
</protein>
<dbReference type="GO" id="GO:0009432">
    <property type="term" value="P:SOS response"/>
    <property type="evidence" value="ECO:0007669"/>
    <property type="project" value="UniProtKB-UniRule"/>
</dbReference>
<evidence type="ECO:0000256" key="4">
    <source>
        <dbReference type="ARBA" id="ARBA00022881"/>
    </source>
</evidence>
<dbReference type="NCBIfam" id="TIGR00194">
    <property type="entry name" value="uvrC"/>
    <property type="match status" value="1"/>
</dbReference>
<feature type="compositionally biased region" description="Polar residues" evidence="8">
    <location>
        <begin position="1"/>
        <end position="12"/>
    </location>
</feature>
<dbReference type="InterPro" id="IPR035901">
    <property type="entry name" value="GIY-YIG_endonuc_sf"/>
</dbReference>
<dbReference type="FunFam" id="3.40.1440.10:FF:000001">
    <property type="entry name" value="UvrABC system protein C"/>
    <property type="match status" value="1"/>
</dbReference>
<feature type="domain" description="UVR" evidence="9">
    <location>
        <begin position="247"/>
        <end position="282"/>
    </location>
</feature>
<dbReference type="Pfam" id="PF01541">
    <property type="entry name" value="GIY-YIG"/>
    <property type="match status" value="1"/>
</dbReference>
<dbReference type="InterPro" id="IPR001943">
    <property type="entry name" value="UVR_dom"/>
</dbReference>
<dbReference type="Gene3D" id="3.40.1440.10">
    <property type="entry name" value="GIY-YIG endonuclease"/>
    <property type="match status" value="1"/>
</dbReference>
<keyword evidence="4 7" id="KW-0267">Excision nuclease</keyword>
<evidence type="ECO:0000313" key="12">
    <source>
        <dbReference type="EMBL" id="MDQ0316756.1"/>
    </source>
</evidence>
<dbReference type="PROSITE" id="PS50165">
    <property type="entry name" value="UVRC"/>
    <property type="match status" value="1"/>
</dbReference>
<keyword evidence="13" id="KW-1185">Reference proteome</keyword>
<dbReference type="EMBL" id="JAUSUL010000003">
    <property type="protein sequence ID" value="MDQ0316756.1"/>
    <property type="molecule type" value="Genomic_DNA"/>
</dbReference>
<dbReference type="Gene3D" id="4.10.860.10">
    <property type="entry name" value="UVR domain"/>
    <property type="match status" value="1"/>
</dbReference>
<dbReference type="HAMAP" id="MF_00203">
    <property type="entry name" value="UvrC"/>
    <property type="match status" value="1"/>
</dbReference>
<proteinExistence type="inferred from homology"/>
<evidence type="ECO:0000256" key="2">
    <source>
        <dbReference type="ARBA" id="ARBA00022763"/>
    </source>
</evidence>
<dbReference type="InterPro" id="IPR050066">
    <property type="entry name" value="UvrABC_protein_C"/>
</dbReference>
<comment type="function">
    <text evidence="7">The UvrABC repair system catalyzes the recognition and processing of DNA lesions. UvrC both incises the 5' and 3' sides of the lesion. The N-terminal half is responsible for the 3' incision and the C-terminal half is responsible for the 5' incision.</text>
</comment>
<dbReference type="SUPFAM" id="SSF46600">
    <property type="entry name" value="C-terminal UvrC-binding domain of UvrB"/>
    <property type="match status" value="1"/>
</dbReference>
<evidence type="ECO:0000259" key="10">
    <source>
        <dbReference type="PROSITE" id="PS50164"/>
    </source>
</evidence>
<keyword evidence="5 7" id="KW-0234">DNA repair</keyword>
<dbReference type="Gene3D" id="3.30.420.340">
    <property type="entry name" value="UvrC, RNAse H endonuclease domain"/>
    <property type="match status" value="1"/>
</dbReference>
<evidence type="ECO:0000313" key="13">
    <source>
        <dbReference type="Proteomes" id="UP001229244"/>
    </source>
</evidence>
<dbReference type="AlphaFoldDB" id="A0AAE3VRD7"/>